<reference evidence="7" key="2">
    <citation type="journal article" date="2021" name="PeerJ">
        <title>Extensive microbial diversity within the chicken gut microbiome revealed by metagenomics and culture.</title>
        <authorList>
            <person name="Gilroy R."/>
            <person name="Ravi A."/>
            <person name="Getino M."/>
            <person name="Pursley I."/>
            <person name="Horton D.L."/>
            <person name="Alikhan N.F."/>
            <person name="Baker D."/>
            <person name="Gharbi K."/>
            <person name="Hall N."/>
            <person name="Watson M."/>
            <person name="Adriaenssens E.M."/>
            <person name="Foster-Nyarko E."/>
            <person name="Jarju S."/>
            <person name="Secka A."/>
            <person name="Antonio M."/>
            <person name="Oren A."/>
            <person name="Chaudhuri R.R."/>
            <person name="La Ragione R."/>
            <person name="Hildebrand F."/>
            <person name="Pallen M.J."/>
        </authorList>
    </citation>
    <scope>NUCLEOTIDE SEQUENCE</scope>
    <source>
        <strain evidence="7">ChiHcec3-6078</strain>
    </source>
</reference>
<keyword evidence="1" id="KW-0963">Cytoplasm</keyword>
<keyword evidence="5" id="KW-0949">S-adenosyl-L-methionine</keyword>
<comment type="caution">
    <text evidence="7">The sequence shown here is derived from an EMBL/GenBank/DDBJ whole genome shotgun (WGS) entry which is preliminary data.</text>
</comment>
<evidence type="ECO:0000256" key="1">
    <source>
        <dbReference type="ARBA" id="ARBA00022490"/>
    </source>
</evidence>
<dbReference type="InterPro" id="IPR029063">
    <property type="entry name" value="SAM-dependent_MTases_sf"/>
</dbReference>
<keyword evidence="2" id="KW-0698">rRNA processing</keyword>
<evidence type="ECO:0000256" key="4">
    <source>
        <dbReference type="ARBA" id="ARBA00022679"/>
    </source>
</evidence>
<evidence type="ECO:0000256" key="6">
    <source>
        <dbReference type="ARBA" id="ARBA00031818"/>
    </source>
</evidence>
<evidence type="ECO:0000313" key="8">
    <source>
        <dbReference type="Proteomes" id="UP000824090"/>
    </source>
</evidence>
<evidence type="ECO:0000313" key="7">
    <source>
        <dbReference type="EMBL" id="HIU25951.1"/>
    </source>
</evidence>
<evidence type="ECO:0000256" key="5">
    <source>
        <dbReference type="ARBA" id="ARBA00022691"/>
    </source>
</evidence>
<accession>A0A9D1I065</accession>
<reference evidence="7" key="1">
    <citation type="submission" date="2020-10" db="EMBL/GenBank/DDBJ databases">
        <authorList>
            <person name="Gilroy R."/>
        </authorList>
    </citation>
    <scope>NUCLEOTIDE SEQUENCE</scope>
    <source>
        <strain evidence="7">ChiHcec3-6078</strain>
    </source>
</reference>
<dbReference type="EMBL" id="DVMP01000099">
    <property type="protein sequence ID" value="HIU25951.1"/>
    <property type="molecule type" value="Genomic_DNA"/>
</dbReference>
<evidence type="ECO:0000256" key="3">
    <source>
        <dbReference type="ARBA" id="ARBA00022603"/>
    </source>
</evidence>
<dbReference type="GO" id="GO:0070043">
    <property type="term" value="F:rRNA (guanine-N7-)-methyltransferase activity"/>
    <property type="evidence" value="ECO:0007669"/>
    <property type="project" value="TreeGrafter"/>
</dbReference>
<gene>
    <name evidence="7" type="ORF">IAC50_05600</name>
</gene>
<dbReference type="PANTHER" id="PTHR31760:SF0">
    <property type="entry name" value="S-ADENOSYL-L-METHIONINE-DEPENDENT METHYLTRANSFERASES SUPERFAMILY PROTEIN"/>
    <property type="match status" value="1"/>
</dbReference>
<dbReference type="PANTHER" id="PTHR31760">
    <property type="entry name" value="S-ADENOSYL-L-METHIONINE-DEPENDENT METHYLTRANSFERASES SUPERFAMILY PROTEIN"/>
    <property type="match status" value="1"/>
</dbReference>
<dbReference type="GO" id="GO:0005829">
    <property type="term" value="C:cytosol"/>
    <property type="evidence" value="ECO:0007669"/>
    <property type="project" value="TreeGrafter"/>
</dbReference>
<keyword evidence="3" id="KW-0489">Methyltransferase</keyword>
<dbReference type="InterPro" id="IPR003682">
    <property type="entry name" value="rRNA_ssu_MeTfrase_G"/>
</dbReference>
<dbReference type="SUPFAM" id="SSF53335">
    <property type="entry name" value="S-adenosyl-L-methionine-dependent methyltransferases"/>
    <property type="match status" value="1"/>
</dbReference>
<organism evidence="7 8">
    <name type="scientific">Candidatus Allocopromorpha excrementigallinarum</name>
    <dbReference type="NCBI Taxonomy" id="2840742"/>
    <lineage>
        <taxon>Bacteria</taxon>
        <taxon>Bacillati</taxon>
        <taxon>Bacillota</taxon>
        <taxon>Clostridia</taxon>
        <taxon>Eubacteriales</taxon>
        <taxon>Eubacteriaceae</taxon>
        <taxon>Eubacteriaceae incertae sedis</taxon>
        <taxon>Candidatus Allocopromorpha</taxon>
    </lineage>
</organism>
<sequence length="136" mass="15625">MREDNYGRIYEKLGIEDRREGEERFRIYMREILEKNRSINLTAIEDEEEFMVKHFFDSLMCASSGEFREADNIVDIGTGAGFPGIPLAALFPEKNFVLIDSLRKRIDVIREAASGAGIKTRFSFTEEPKSLPGKRI</sequence>
<keyword evidence="4" id="KW-0808">Transferase</keyword>
<protein>
    <recommendedName>
        <fullName evidence="6">Glucose-inhibited division protein B</fullName>
    </recommendedName>
</protein>
<dbReference type="Proteomes" id="UP000824090">
    <property type="component" value="Unassembled WGS sequence"/>
</dbReference>
<name>A0A9D1I065_9FIRM</name>
<dbReference type="AlphaFoldDB" id="A0A9D1I065"/>
<proteinExistence type="predicted"/>
<dbReference type="Pfam" id="PF02527">
    <property type="entry name" value="GidB"/>
    <property type="match status" value="1"/>
</dbReference>
<evidence type="ECO:0000256" key="2">
    <source>
        <dbReference type="ARBA" id="ARBA00022552"/>
    </source>
</evidence>
<dbReference type="Gene3D" id="3.40.50.150">
    <property type="entry name" value="Vaccinia Virus protein VP39"/>
    <property type="match status" value="1"/>
</dbReference>